<dbReference type="PANTHER" id="PTHR13976">
    <property type="entry name" value="HETEROGENEOUS NUCLEAR RIBONUCLEOPROTEIN-RELATED"/>
    <property type="match status" value="1"/>
</dbReference>
<feature type="domain" description="RRM" evidence="5">
    <location>
        <begin position="277"/>
        <end position="354"/>
    </location>
</feature>
<evidence type="ECO:0000313" key="7">
    <source>
        <dbReference type="EMBL" id="CAF3649147.1"/>
    </source>
</evidence>
<dbReference type="Pfam" id="PF00076">
    <property type="entry name" value="RRM_1"/>
    <property type="match status" value="2"/>
</dbReference>
<dbReference type="Proteomes" id="UP000663829">
    <property type="component" value="Unassembled WGS sequence"/>
</dbReference>
<name>A0A813X7Y1_9BILA</name>
<comment type="caution">
    <text evidence="6">The sequence shown here is derived from an EMBL/GenBank/DDBJ whole genome shotgun (WGS) entry which is preliminary data.</text>
</comment>
<evidence type="ECO:0000256" key="1">
    <source>
        <dbReference type="ARBA" id="ARBA00022737"/>
    </source>
</evidence>
<feature type="compositionally biased region" description="Basic residues" evidence="4">
    <location>
        <begin position="378"/>
        <end position="391"/>
    </location>
</feature>
<dbReference type="GO" id="GO:0003723">
    <property type="term" value="F:RNA binding"/>
    <property type="evidence" value="ECO:0007669"/>
    <property type="project" value="UniProtKB-UniRule"/>
</dbReference>
<dbReference type="InterPro" id="IPR012677">
    <property type="entry name" value="Nucleotide-bd_a/b_plait_sf"/>
</dbReference>
<evidence type="ECO:0000256" key="3">
    <source>
        <dbReference type="PROSITE-ProRule" id="PRU00176"/>
    </source>
</evidence>
<feature type="compositionally biased region" description="Basic and acidic residues" evidence="4">
    <location>
        <begin position="232"/>
        <end position="245"/>
    </location>
</feature>
<evidence type="ECO:0000259" key="5">
    <source>
        <dbReference type="PROSITE" id="PS50102"/>
    </source>
</evidence>
<organism evidence="6 8">
    <name type="scientific">Didymodactylos carnosus</name>
    <dbReference type="NCBI Taxonomy" id="1234261"/>
    <lineage>
        <taxon>Eukaryota</taxon>
        <taxon>Metazoa</taxon>
        <taxon>Spiralia</taxon>
        <taxon>Gnathifera</taxon>
        <taxon>Rotifera</taxon>
        <taxon>Eurotatoria</taxon>
        <taxon>Bdelloidea</taxon>
        <taxon>Philodinida</taxon>
        <taxon>Philodinidae</taxon>
        <taxon>Didymodactylos</taxon>
    </lineage>
</organism>
<reference evidence="6" key="1">
    <citation type="submission" date="2021-02" db="EMBL/GenBank/DDBJ databases">
        <authorList>
            <person name="Nowell W R."/>
        </authorList>
    </citation>
    <scope>NUCLEOTIDE SEQUENCE</scope>
</reference>
<keyword evidence="1" id="KW-0677">Repeat</keyword>
<evidence type="ECO:0000256" key="4">
    <source>
        <dbReference type="SAM" id="MobiDB-lite"/>
    </source>
</evidence>
<protein>
    <recommendedName>
        <fullName evidence="5">RRM domain-containing protein</fullName>
    </recommendedName>
</protein>
<dbReference type="SMART" id="SM00360">
    <property type="entry name" value="RRM"/>
    <property type="match status" value="3"/>
</dbReference>
<feature type="region of interest" description="Disordered" evidence="4">
    <location>
        <begin position="198"/>
        <end position="276"/>
    </location>
</feature>
<dbReference type="InterPro" id="IPR050666">
    <property type="entry name" value="ESRP"/>
</dbReference>
<gene>
    <name evidence="6" type="ORF">GPM918_LOCUS6611</name>
    <name evidence="7" type="ORF">SRO942_LOCUS6611</name>
</gene>
<feature type="compositionally biased region" description="Basic residues" evidence="4">
    <location>
        <begin position="263"/>
        <end position="276"/>
    </location>
</feature>
<dbReference type="SUPFAM" id="SSF54928">
    <property type="entry name" value="RNA-binding domain, RBD"/>
    <property type="match status" value="3"/>
</dbReference>
<evidence type="ECO:0000313" key="6">
    <source>
        <dbReference type="EMBL" id="CAF0861470.1"/>
    </source>
</evidence>
<proteinExistence type="predicted"/>
<accession>A0A813X7Y1</accession>
<evidence type="ECO:0000256" key="2">
    <source>
        <dbReference type="ARBA" id="ARBA00022884"/>
    </source>
</evidence>
<dbReference type="Proteomes" id="UP000681722">
    <property type="component" value="Unassembled WGS sequence"/>
</dbReference>
<feature type="compositionally biased region" description="Polar residues" evidence="4">
    <location>
        <begin position="367"/>
        <end position="377"/>
    </location>
</feature>
<keyword evidence="2 3" id="KW-0694">RNA-binding</keyword>
<feature type="domain" description="RRM" evidence="5">
    <location>
        <begin position="115"/>
        <end position="192"/>
    </location>
</feature>
<dbReference type="PROSITE" id="PS50102">
    <property type="entry name" value="RRM"/>
    <property type="match status" value="3"/>
</dbReference>
<dbReference type="InterPro" id="IPR035979">
    <property type="entry name" value="RBD_domain_sf"/>
</dbReference>
<sequence>MSSDRDSHSRSSRSRHRYLVKLRGLPYSATKNDVHKFLKPCHVLNGDDGIHMLKIGDGRSSGECFVDLESDEDVRVALLKSKDHMENRYIEIFRAKNAEYNFYVKNNGLISWREPVVRVRGLPYRCSTSDIQELFSGIEISKNGVYIARDVEDRATGDGFVAFINMDNAYEAMEIKRKQIGHRYIEIYPSTYEEARQRIVKDTGSNSTKFSRPKHFMRRENGRGGRRSRTRSRSESQDRRADRSLSPRPRNNNRRNPPPRSRSPIRRRSLSRSPRKYAVKMRGLPFRVTENDIKKFFSSFCEPSAVEIFRDRETNRPNGDALAYFDTENDAQEALKFDQKYIGNRYVELYYDSSRTFRNNGYRRSRSLQSPRQNRNGSRSHSRTRQRTRTRSRSDRSKMASHLLFSFQKACEHYFDNAVSFQEEKRLY</sequence>
<dbReference type="Gene3D" id="3.30.70.330">
    <property type="match status" value="3"/>
</dbReference>
<dbReference type="EMBL" id="CAJNOQ010001026">
    <property type="protein sequence ID" value="CAF0861470.1"/>
    <property type="molecule type" value="Genomic_DNA"/>
</dbReference>
<dbReference type="InterPro" id="IPR000504">
    <property type="entry name" value="RRM_dom"/>
</dbReference>
<feature type="region of interest" description="Disordered" evidence="4">
    <location>
        <begin position="360"/>
        <end position="397"/>
    </location>
</feature>
<dbReference type="AlphaFoldDB" id="A0A813X7Y1"/>
<evidence type="ECO:0000313" key="8">
    <source>
        <dbReference type="Proteomes" id="UP000663829"/>
    </source>
</evidence>
<feature type="domain" description="RRM" evidence="5">
    <location>
        <begin position="18"/>
        <end position="97"/>
    </location>
</feature>
<dbReference type="OrthoDB" id="431068at2759"/>
<keyword evidence="8" id="KW-1185">Reference proteome</keyword>
<dbReference type="EMBL" id="CAJOBC010001026">
    <property type="protein sequence ID" value="CAF3649147.1"/>
    <property type="molecule type" value="Genomic_DNA"/>
</dbReference>